<dbReference type="GO" id="GO:0005737">
    <property type="term" value="C:cytoplasm"/>
    <property type="evidence" value="ECO:0007669"/>
    <property type="project" value="UniProtKB-UniRule"/>
</dbReference>
<dbReference type="Gene3D" id="3.40.225.10">
    <property type="entry name" value="Class II aldolase/adducin N-terminal domain"/>
    <property type="match status" value="1"/>
</dbReference>
<feature type="binding site" evidence="6">
    <location>
        <position position="128"/>
    </location>
    <ligand>
        <name>Zn(2+)</name>
        <dbReference type="ChEBI" id="CHEBI:29105"/>
    </ligand>
</feature>
<dbReference type="HAMAP" id="MF_01677">
    <property type="entry name" value="Salvage_MtnB"/>
    <property type="match status" value="1"/>
</dbReference>
<dbReference type="InterPro" id="IPR017714">
    <property type="entry name" value="MethylthioRu-1-P_deHdtase_MtnB"/>
</dbReference>
<comment type="similarity">
    <text evidence="6">Belongs to the aldolase class II family. MtnB subfamily.</text>
</comment>
<comment type="pathway">
    <text evidence="6">Amino-acid biosynthesis; L-methionine biosynthesis via salvage pathway; L-methionine from S-methyl-5-thio-alpha-D-ribose 1-phosphate: step 2/6.</text>
</comment>
<reference evidence="9" key="1">
    <citation type="journal article" date="2011" name="Proc. Natl. Acad. Sci. U.S.A.">
        <title>Genomic insights into the physiology and ecology of the marine filamentous cyanobacterium Lyngbya majuscula.</title>
        <authorList>
            <person name="Jones A.C."/>
            <person name="Monroe E.A."/>
            <person name="Podell S."/>
            <person name="Hess W.R."/>
            <person name="Klages S."/>
            <person name="Esquenazi E."/>
            <person name="Niessen S."/>
            <person name="Hoover H."/>
            <person name="Rothmann M."/>
            <person name="Lasken R.S."/>
            <person name="Yates J.R.III."/>
            <person name="Reinhardt R."/>
            <person name="Kube M."/>
            <person name="Burkart M.D."/>
            <person name="Allen E.E."/>
            <person name="Dorrestein P.C."/>
            <person name="Gerwick W.H."/>
            <person name="Gerwick L."/>
        </authorList>
    </citation>
    <scope>NUCLEOTIDE SEQUENCE [LARGE SCALE GENOMIC DNA]</scope>
    <source>
        <strain evidence="9">3L</strain>
    </source>
</reference>
<dbReference type="GO" id="GO:0046570">
    <property type="term" value="F:methylthioribulose 1-phosphate dehydratase activity"/>
    <property type="evidence" value="ECO:0007669"/>
    <property type="project" value="UniProtKB-UniRule"/>
</dbReference>
<dbReference type="SUPFAM" id="SSF53639">
    <property type="entry name" value="AraD/HMP-PK domain-like"/>
    <property type="match status" value="1"/>
</dbReference>
<evidence type="ECO:0000256" key="3">
    <source>
        <dbReference type="ARBA" id="ARBA00022833"/>
    </source>
</evidence>
<dbReference type="Pfam" id="PF00596">
    <property type="entry name" value="Aldolase_II"/>
    <property type="match status" value="1"/>
</dbReference>
<dbReference type="PANTHER" id="PTHR10640">
    <property type="entry name" value="METHYLTHIORIBULOSE-1-PHOSPHATE DEHYDRATASE"/>
    <property type="match status" value="1"/>
</dbReference>
<dbReference type="EMBL" id="GL890851">
    <property type="protein sequence ID" value="EGJ33318.1"/>
    <property type="molecule type" value="Genomic_DNA"/>
</dbReference>
<dbReference type="Proteomes" id="UP000003959">
    <property type="component" value="Unassembled WGS sequence"/>
</dbReference>
<name>F4XPV1_9CYAN</name>
<dbReference type="PANTHER" id="PTHR10640:SF7">
    <property type="entry name" value="METHYLTHIORIBULOSE-1-PHOSPHATE DEHYDRATASE"/>
    <property type="match status" value="1"/>
</dbReference>
<dbReference type="InterPro" id="IPR036409">
    <property type="entry name" value="Aldolase_II/adducin_N_sf"/>
</dbReference>
<gene>
    <name evidence="6" type="primary">mtnB</name>
    <name evidence="8" type="ORF">LYNGBM3L_36610</name>
</gene>
<evidence type="ECO:0000256" key="4">
    <source>
        <dbReference type="ARBA" id="ARBA00023167"/>
    </source>
</evidence>
<proteinExistence type="inferred from homology"/>
<feature type="domain" description="Class II aldolase/adducin N-terminal" evidence="7">
    <location>
        <begin position="37"/>
        <end position="228"/>
    </location>
</feature>
<dbReference type="NCBIfam" id="TIGR03328">
    <property type="entry name" value="salvage_mtnB"/>
    <property type="match status" value="1"/>
</dbReference>
<dbReference type="GO" id="GO:0019509">
    <property type="term" value="P:L-methionine salvage from methylthioadenosine"/>
    <property type="evidence" value="ECO:0007669"/>
    <property type="project" value="UniProtKB-UniRule"/>
</dbReference>
<keyword evidence="4 6" id="KW-0486">Methionine biosynthesis</keyword>
<keyword evidence="3 6" id="KW-0862">Zinc</keyword>
<evidence type="ECO:0000256" key="5">
    <source>
        <dbReference type="ARBA" id="ARBA00023239"/>
    </source>
</evidence>
<dbReference type="AlphaFoldDB" id="F4XPV1"/>
<comment type="cofactor">
    <cofactor evidence="6">
        <name>Zn(2+)</name>
        <dbReference type="ChEBI" id="CHEBI:29105"/>
    </cofactor>
    <text evidence="6">Binds 1 zinc ion per subunit.</text>
</comment>
<evidence type="ECO:0000256" key="2">
    <source>
        <dbReference type="ARBA" id="ARBA00022723"/>
    </source>
</evidence>
<dbReference type="UniPathway" id="UPA00904">
    <property type="reaction ID" value="UER00875"/>
</dbReference>
<dbReference type="SMART" id="SM01007">
    <property type="entry name" value="Aldolase_II"/>
    <property type="match status" value="1"/>
</dbReference>
<evidence type="ECO:0000313" key="8">
    <source>
        <dbReference type="EMBL" id="EGJ33318.1"/>
    </source>
</evidence>
<comment type="catalytic activity">
    <reaction evidence="6">
        <text>5-(methylsulfanyl)-D-ribulose 1-phosphate = 5-methylsulfanyl-2,3-dioxopentyl phosphate + H2O</text>
        <dbReference type="Rhea" id="RHEA:15549"/>
        <dbReference type="ChEBI" id="CHEBI:15377"/>
        <dbReference type="ChEBI" id="CHEBI:58548"/>
        <dbReference type="ChEBI" id="CHEBI:58828"/>
        <dbReference type="EC" id="4.2.1.109"/>
    </reaction>
</comment>
<evidence type="ECO:0000256" key="1">
    <source>
        <dbReference type="ARBA" id="ARBA00022605"/>
    </source>
</evidence>
<keyword evidence="5 6" id="KW-0456">Lyase</keyword>
<protein>
    <recommendedName>
        <fullName evidence="6">Methylthioribulose-1-phosphate dehydratase</fullName>
        <shortName evidence="6">MTRu-1-P dehydratase</shortName>
        <ecNumber evidence="6">4.2.1.109</ecNumber>
    </recommendedName>
</protein>
<sequence length="242" mass="26713">MIFLIYNNSYPSGGRMVNLSSSIGNDQQLRSAIDPRPTLITAASHFYQLGWMVGTAGNLSAKQPDGSFWITASGCHKGQLGSKDFIRIAADGRVVEKPSPESRPSAETSIHQSIYSLFPDAKACYHVHTIEANLVSGFTKEDTLPLPPLEMLKGFGVREENPQITVPVFVNHLDVSRISSEICDRFQAAPPSVNVLLIRNHGITVWASSTERAQIYLELADYIFRYMVAARQIELSTTSIKN</sequence>
<evidence type="ECO:0000313" key="9">
    <source>
        <dbReference type="Proteomes" id="UP000003959"/>
    </source>
</evidence>
<dbReference type="InterPro" id="IPR001303">
    <property type="entry name" value="Aldolase_II/adducin_N"/>
</dbReference>
<keyword evidence="1 6" id="KW-0028">Amino-acid biosynthesis</keyword>
<organism evidence="8 9">
    <name type="scientific">Moorena producens 3L</name>
    <dbReference type="NCBI Taxonomy" id="489825"/>
    <lineage>
        <taxon>Bacteria</taxon>
        <taxon>Bacillati</taxon>
        <taxon>Cyanobacteriota</taxon>
        <taxon>Cyanophyceae</taxon>
        <taxon>Coleofasciculales</taxon>
        <taxon>Coleofasciculaceae</taxon>
        <taxon>Moorena</taxon>
    </lineage>
</organism>
<comment type="function">
    <text evidence="6">Catalyzes the dehydration of methylthioribulose-1-phosphate (MTRu-1-P) into 2,3-diketo-5-methylthiopentyl-1-phosphate (DK-MTP-1-P).</text>
</comment>
<evidence type="ECO:0000259" key="7">
    <source>
        <dbReference type="SMART" id="SM01007"/>
    </source>
</evidence>
<dbReference type="eggNOG" id="COG0235">
    <property type="taxonomic scope" value="Bacteria"/>
</dbReference>
<dbReference type="GO" id="GO:0008270">
    <property type="term" value="F:zinc ion binding"/>
    <property type="evidence" value="ECO:0007669"/>
    <property type="project" value="UniProtKB-UniRule"/>
</dbReference>
<dbReference type="EC" id="4.2.1.109" evidence="6"/>
<keyword evidence="9" id="KW-1185">Reference proteome</keyword>
<feature type="binding site" evidence="6">
    <location>
        <position position="126"/>
    </location>
    <ligand>
        <name>Zn(2+)</name>
        <dbReference type="ChEBI" id="CHEBI:29105"/>
    </ligand>
</feature>
<keyword evidence="2 6" id="KW-0479">Metal-binding</keyword>
<accession>F4XPV1</accession>
<dbReference type="HOGENOM" id="CLU_006033_4_1_3"/>
<evidence type="ECO:0000256" key="6">
    <source>
        <dbReference type="HAMAP-Rule" id="MF_01677"/>
    </source>
</evidence>